<organism evidence="2 3">
    <name type="scientific">Nodularia phage vB_NspS-kac68v162</name>
    <dbReference type="NCBI Taxonomy" id="2557583"/>
    <lineage>
        <taxon>Viruses</taxon>
        <taxon>Duplodnaviria</taxon>
        <taxon>Heunggongvirae</taxon>
        <taxon>Uroviricota</taxon>
        <taxon>Caudoviricetes</taxon>
        <taxon>Ravarandavirus</taxon>
        <taxon>Ravarandavirus kac68v161</taxon>
    </lineage>
</organism>
<gene>
    <name evidence="2" type="ORF">kac68v162_gp017</name>
</gene>
<proteinExistence type="predicted"/>
<accession>A0A482MJX9</accession>
<evidence type="ECO:0000313" key="2">
    <source>
        <dbReference type="EMBL" id="QBQ73865.1"/>
    </source>
</evidence>
<name>A0A482MJX9_9CAUD</name>
<protein>
    <submittedName>
        <fullName evidence="2">KilA-N domain-containing protein</fullName>
    </submittedName>
</protein>
<feature type="domain" description="KilA-N" evidence="1">
    <location>
        <begin position="2"/>
        <end position="148"/>
    </location>
</feature>
<dbReference type="EMBL" id="MK605246">
    <property type="protein sequence ID" value="QBQ73865.1"/>
    <property type="molecule type" value="Genomic_DNA"/>
</dbReference>
<dbReference type="Proteomes" id="UP000310297">
    <property type="component" value="Segment"/>
</dbReference>
<reference evidence="2 3" key="1">
    <citation type="submission" date="2019-03" db="EMBL/GenBank/DDBJ databases">
        <title>Diversity and diversification of Nodularia spumigena cyanophages in the Baltic Sea.</title>
        <authorList>
            <person name="Sulcius S."/>
            <person name="Holmfeldt K."/>
            <person name="Simoliunas E."/>
        </authorList>
    </citation>
    <scope>NUCLEOTIDE SEQUENCE [LARGE SCALE GENOMIC DNA]</scope>
</reference>
<evidence type="ECO:0000313" key="3">
    <source>
        <dbReference type="Proteomes" id="UP000310297"/>
    </source>
</evidence>
<sequence>MTIIAHNFDGIQINQTSEDTMIAGHLIPKGWVNATAMCKVNGKTWSNYWKLKSSKSFASSVSTALLIGRPATISIEGGNDKNLQGTWVHFASSVSTALLIGRPATISIEGGNDKNLQGTWVHFKVAIHLAIWLSDDFALWATDALMRIINGEFKALTSEALEAQEKLQKLWDDIRSKGIGTRRELTDAIKDYLLRHPNVSDNYKKMGLCESY</sequence>
<evidence type="ECO:0000259" key="1">
    <source>
        <dbReference type="PROSITE" id="PS51301"/>
    </source>
</evidence>
<dbReference type="Pfam" id="PF04383">
    <property type="entry name" value="KilA-N"/>
    <property type="match status" value="2"/>
</dbReference>
<dbReference type="PROSITE" id="PS51301">
    <property type="entry name" value="KILA_N"/>
    <property type="match status" value="1"/>
</dbReference>
<dbReference type="InterPro" id="IPR018004">
    <property type="entry name" value="KilA/APSES_HTH"/>
</dbReference>
<dbReference type="InterPro" id="IPR017880">
    <property type="entry name" value="KilA_N"/>
</dbReference>
<dbReference type="InterPro" id="IPR036887">
    <property type="entry name" value="HTH_APSES_sf"/>
</dbReference>
<dbReference type="GO" id="GO:0003677">
    <property type="term" value="F:DNA binding"/>
    <property type="evidence" value="ECO:0007669"/>
    <property type="project" value="InterPro"/>
</dbReference>
<dbReference type="SUPFAM" id="SSF54616">
    <property type="entry name" value="DNA-binding domain of Mlu1-box binding protein MBP1"/>
    <property type="match status" value="2"/>
</dbReference>